<evidence type="ECO:0000313" key="10">
    <source>
        <dbReference type="Proteomes" id="UP000190092"/>
    </source>
</evidence>
<dbReference type="CDD" id="cd21153">
    <property type="entry name" value="PUA_RlmI"/>
    <property type="match status" value="1"/>
</dbReference>
<evidence type="ECO:0000256" key="1">
    <source>
        <dbReference type="ARBA" id="ARBA00004496"/>
    </source>
</evidence>
<dbReference type="InterPro" id="IPR015947">
    <property type="entry name" value="PUA-like_sf"/>
</dbReference>
<dbReference type="PANTHER" id="PTHR42873">
    <property type="entry name" value="RIBOSOMAL RNA LARGE SUBUNIT METHYLTRANSFERASE"/>
    <property type="match status" value="1"/>
</dbReference>
<evidence type="ECO:0000259" key="7">
    <source>
        <dbReference type="Pfam" id="PF10672"/>
    </source>
</evidence>
<dbReference type="PROSITE" id="PS50890">
    <property type="entry name" value="PUA"/>
    <property type="match status" value="1"/>
</dbReference>
<evidence type="ECO:0000256" key="5">
    <source>
        <dbReference type="ARBA" id="ARBA00022691"/>
    </source>
</evidence>
<dbReference type="Proteomes" id="UP000190092">
    <property type="component" value="Unassembled WGS sequence"/>
</dbReference>
<comment type="subcellular location">
    <subcellularLocation>
        <location evidence="1">Cytoplasm</location>
    </subcellularLocation>
</comment>
<dbReference type="GO" id="GO:0032259">
    <property type="term" value="P:methylation"/>
    <property type="evidence" value="ECO:0007669"/>
    <property type="project" value="UniProtKB-KW"/>
</dbReference>
<keyword evidence="2" id="KW-0963">Cytoplasm</keyword>
<dbReference type="InterPro" id="IPR019614">
    <property type="entry name" value="SAM-dep_methyl-trfase"/>
</dbReference>
<reference evidence="10" key="1">
    <citation type="submission" date="2017-02" db="EMBL/GenBank/DDBJ databases">
        <authorList>
            <person name="Varghese N."/>
            <person name="Submissions S."/>
        </authorList>
    </citation>
    <scope>NUCLEOTIDE SEQUENCE [LARGE SCALE GENOMIC DNA]</scope>
    <source>
        <strain evidence="10">ATCC 27094</strain>
    </source>
</reference>
<feature type="domain" description="RlmI-like PUA" evidence="8">
    <location>
        <begin position="27"/>
        <end position="91"/>
    </location>
</feature>
<keyword evidence="4 9" id="KW-0808">Transferase</keyword>
<keyword evidence="3 9" id="KW-0489">Methyltransferase</keyword>
<comment type="similarity">
    <text evidence="6">Belongs to the methyltransferase superfamily. RlmI family.</text>
</comment>
<protein>
    <submittedName>
        <fullName evidence="9">23S rRNA (Cytosine1962-C5)-methyltransferase</fullName>
    </submittedName>
</protein>
<dbReference type="InterPro" id="IPR036974">
    <property type="entry name" value="PUA_sf"/>
</dbReference>
<evidence type="ECO:0000256" key="2">
    <source>
        <dbReference type="ARBA" id="ARBA00022490"/>
    </source>
</evidence>
<dbReference type="CDD" id="cd02440">
    <property type="entry name" value="AdoMet_MTases"/>
    <property type="match status" value="1"/>
</dbReference>
<dbReference type="Pfam" id="PF17785">
    <property type="entry name" value="PUA_3"/>
    <property type="match status" value="1"/>
</dbReference>
<dbReference type="Gene3D" id="2.30.130.10">
    <property type="entry name" value="PUA domain"/>
    <property type="match status" value="1"/>
</dbReference>
<dbReference type="GO" id="GO:0008168">
    <property type="term" value="F:methyltransferase activity"/>
    <property type="evidence" value="ECO:0007669"/>
    <property type="project" value="UniProtKB-KW"/>
</dbReference>
<feature type="domain" description="S-adenosylmethionine-dependent methyltransferase" evidence="7">
    <location>
        <begin position="196"/>
        <end position="357"/>
    </location>
</feature>
<keyword evidence="10" id="KW-1185">Reference proteome</keyword>
<dbReference type="PANTHER" id="PTHR42873:SF1">
    <property type="entry name" value="S-ADENOSYLMETHIONINE-DEPENDENT METHYLTRANSFERASE DOMAIN-CONTAINING PROTEIN"/>
    <property type="match status" value="1"/>
</dbReference>
<dbReference type="STRING" id="225324.SAMN02745126_02816"/>
<evidence type="ECO:0000256" key="4">
    <source>
        <dbReference type="ARBA" id="ARBA00022679"/>
    </source>
</evidence>
<organism evidence="9 10">
    <name type="scientific">Enhydrobacter aerosaccus</name>
    <dbReference type="NCBI Taxonomy" id="225324"/>
    <lineage>
        <taxon>Bacteria</taxon>
        <taxon>Pseudomonadati</taxon>
        <taxon>Pseudomonadota</taxon>
        <taxon>Alphaproteobacteria</taxon>
        <taxon>Hyphomicrobiales</taxon>
        <taxon>Enhydrobacter</taxon>
    </lineage>
</organism>
<proteinExistence type="inferred from homology"/>
<sequence length="416" mass="44744">MAGKEAPIRGAMVSPKENSVSNKLPSVLLRAGEDRRVRGGHPWAFSNEILMDAETKALPPGSLAILRAPGGEALGLVTFNPHSLIAARLLTSNPEAKVDALFFGRRIAQAAALRDKLIGIPYYRLMHAEADGLPGVIVDRFGDSLVVQVNTAGMDVLTPILLEALEAELSPKTIVLKNDSPVRELEGLKREVTVAKGEDVDPIELTENGATFVADLSGGQKTGWFYDQRDNRRFMAGLAKDASVLDVYSYSGGFGVLAAREGAKSVTCIDRSAAALDAARQAAKLNGVDKIMTFEKAEAFETLEKLRGTAARKFDVVICDPPAFVKSRKDLKTGAQGYRKLVRLAAPLVARGGFFFVASCSHLADTALFAEQVRRGLRDAERTGRILRSSGAALDHPVHPSLPETAYLKALTLQLD</sequence>
<dbReference type="SUPFAM" id="SSF88697">
    <property type="entry name" value="PUA domain-like"/>
    <property type="match status" value="1"/>
</dbReference>
<dbReference type="CDD" id="cd11572">
    <property type="entry name" value="RlmI_M_like"/>
    <property type="match status" value="1"/>
</dbReference>
<evidence type="ECO:0000313" key="9">
    <source>
        <dbReference type="EMBL" id="SJZ90698.1"/>
    </source>
</evidence>
<dbReference type="GO" id="GO:0005737">
    <property type="term" value="C:cytoplasm"/>
    <property type="evidence" value="ECO:0007669"/>
    <property type="project" value="UniProtKB-SubCell"/>
</dbReference>
<evidence type="ECO:0000256" key="3">
    <source>
        <dbReference type="ARBA" id="ARBA00022603"/>
    </source>
</evidence>
<evidence type="ECO:0000259" key="8">
    <source>
        <dbReference type="Pfam" id="PF17785"/>
    </source>
</evidence>
<gene>
    <name evidence="9" type="ORF">SAMN02745126_02816</name>
</gene>
<dbReference type="Gene3D" id="3.40.50.150">
    <property type="entry name" value="Vaccinia Virus protein VP39"/>
    <property type="match status" value="1"/>
</dbReference>
<name>A0A1T4PIM7_9HYPH</name>
<evidence type="ECO:0000256" key="6">
    <source>
        <dbReference type="ARBA" id="ARBA00038091"/>
    </source>
</evidence>
<dbReference type="SUPFAM" id="SSF53335">
    <property type="entry name" value="S-adenosyl-L-methionine-dependent methyltransferases"/>
    <property type="match status" value="1"/>
</dbReference>
<dbReference type="Pfam" id="PF10672">
    <property type="entry name" value="Methyltrans_SAM"/>
    <property type="match status" value="1"/>
</dbReference>
<dbReference type="EMBL" id="FUWJ01000002">
    <property type="protein sequence ID" value="SJZ90698.1"/>
    <property type="molecule type" value="Genomic_DNA"/>
</dbReference>
<accession>A0A1T4PIM7</accession>
<dbReference type="AlphaFoldDB" id="A0A1T4PIM7"/>
<dbReference type="Gene3D" id="3.30.750.80">
    <property type="entry name" value="RNA methyltransferase domain (HRMD) like"/>
    <property type="match status" value="1"/>
</dbReference>
<dbReference type="InterPro" id="IPR029063">
    <property type="entry name" value="SAM-dependent_MTases_sf"/>
</dbReference>
<dbReference type="InterPro" id="IPR041532">
    <property type="entry name" value="RlmI-like_PUA"/>
</dbReference>
<keyword evidence="5" id="KW-0949">S-adenosyl-L-methionine</keyword>
<dbReference type="GO" id="GO:0003723">
    <property type="term" value="F:RNA binding"/>
    <property type="evidence" value="ECO:0007669"/>
    <property type="project" value="InterPro"/>
</dbReference>